<keyword evidence="2" id="KW-1185">Reference proteome</keyword>
<comment type="caution">
    <text evidence="1">The sequence shown here is derived from an EMBL/GenBank/DDBJ whole genome shotgun (WGS) entry which is preliminary data.</text>
</comment>
<evidence type="ECO:0000313" key="2">
    <source>
        <dbReference type="Proteomes" id="UP001056120"/>
    </source>
</evidence>
<dbReference type="Proteomes" id="UP001056120">
    <property type="component" value="Linkage Group LG16"/>
</dbReference>
<gene>
    <name evidence="1" type="ORF">L1987_48213</name>
</gene>
<evidence type="ECO:0000313" key="1">
    <source>
        <dbReference type="EMBL" id="KAI3773683.1"/>
    </source>
</evidence>
<proteinExistence type="predicted"/>
<protein>
    <submittedName>
        <fullName evidence="1">Uncharacterized protein</fullName>
    </submittedName>
</protein>
<accession>A0ACB9FRZ4</accession>
<name>A0ACB9FRZ4_9ASTR</name>
<dbReference type="EMBL" id="CM042033">
    <property type="protein sequence ID" value="KAI3773683.1"/>
    <property type="molecule type" value="Genomic_DNA"/>
</dbReference>
<reference evidence="2" key="1">
    <citation type="journal article" date="2022" name="Mol. Ecol. Resour.">
        <title>The genomes of chicory, endive, great burdock and yacon provide insights into Asteraceae palaeo-polyploidization history and plant inulin production.</title>
        <authorList>
            <person name="Fan W."/>
            <person name="Wang S."/>
            <person name="Wang H."/>
            <person name="Wang A."/>
            <person name="Jiang F."/>
            <person name="Liu H."/>
            <person name="Zhao H."/>
            <person name="Xu D."/>
            <person name="Zhang Y."/>
        </authorList>
    </citation>
    <scope>NUCLEOTIDE SEQUENCE [LARGE SCALE GENOMIC DNA]</scope>
    <source>
        <strain evidence="2">cv. Yunnan</strain>
    </source>
</reference>
<sequence>MEQSGVTITSKTTSDEEPDCETNNEEEIMQEKVFTNKQMTMVGPLPCNSDSWPVTRHISESSHESHMPQDMAHHSKDHFSLRKQRSSNENYMKKLSHRSDRLHHYMGFLKFDPGKFKCPGSSPLILGSASLHIMVIKWVG</sequence>
<reference evidence="1 2" key="2">
    <citation type="journal article" date="2022" name="Mol. Ecol. Resour.">
        <title>The genomes of chicory, endive, great burdock and yacon provide insights into Asteraceae paleo-polyploidization history and plant inulin production.</title>
        <authorList>
            <person name="Fan W."/>
            <person name="Wang S."/>
            <person name="Wang H."/>
            <person name="Wang A."/>
            <person name="Jiang F."/>
            <person name="Liu H."/>
            <person name="Zhao H."/>
            <person name="Xu D."/>
            <person name="Zhang Y."/>
        </authorList>
    </citation>
    <scope>NUCLEOTIDE SEQUENCE [LARGE SCALE GENOMIC DNA]</scope>
    <source>
        <strain evidence="2">cv. Yunnan</strain>
        <tissue evidence="1">Leaves</tissue>
    </source>
</reference>
<organism evidence="1 2">
    <name type="scientific">Smallanthus sonchifolius</name>
    <dbReference type="NCBI Taxonomy" id="185202"/>
    <lineage>
        <taxon>Eukaryota</taxon>
        <taxon>Viridiplantae</taxon>
        <taxon>Streptophyta</taxon>
        <taxon>Embryophyta</taxon>
        <taxon>Tracheophyta</taxon>
        <taxon>Spermatophyta</taxon>
        <taxon>Magnoliopsida</taxon>
        <taxon>eudicotyledons</taxon>
        <taxon>Gunneridae</taxon>
        <taxon>Pentapetalae</taxon>
        <taxon>asterids</taxon>
        <taxon>campanulids</taxon>
        <taxon>Asterales</taxon>
        <taxon>Asteraceae</taxon>
        <taxon>Asteroideae</taxon>
        <taxon>Heliantheae alliance</taxon>
        <taxon>Millerieae</taxon>
        <taxon>Smallanthus</taxon>
    </lineage>
</organism>